<gene>
    <name evidence="4" type="ORF">QBC42DRAFT_273785</name>
</gene>
<proteinExistence type="predicted"/>
<keyword evidence="5" id="KW-1185">Reference proteome</keyword>
<evidence type="ECO:0000313" key="4">
    <source>
        <dbReference type="EMBL" id="KAK4459710.1"/>
    </source>
</evidence>
<dbReference type="EMBL" id="MU865029">
    <property type="protein sequence ID" value="KAK4459710.1"/>
    <property type="molecule type" value="Genomic_DNA"/>
</dbReference>
<evidence type="ECO:0000256" key="2">
    <source>
        <dbReference type="SAM" id="SignalP"/>
    </source>
</evidence>
<dbReference type="Proteomes" id="UP001321749">
    <property type="component" value="Unassembled WGS sequence"/>
</dbReference>
<feature type="domain" description="NTF2-like" evidence="3">
    <location>
        <begin position="44"/>
        <end position="160"/>
    </location>
</feature>
<keyword evidence="2" id="KW-0732">Signal</keyword>
<dbReference type="Pfam" id="PF26534">
    <property type="entry name" value="NTF2_7"/>
    <property type="match status" value="1"/>
</dbReference>
<sequence length="235" mass="25288">MRFIASLSLLAASLGLSAAAAVDISPRGGGTSPSSPFHFSKRGHCLRSSDVDALVAAYVRMLTKWDDADAVYLASEFRDSSDSINQLAGIPLGQPTFPSKAAFIEHQHVQPDLLPIQISSPPLATCDTITVIWTVTFGKAQLSVRGITILGAIKEDSKDDDSDSDSDSEHSEHSQHSEHSDHSEDSDSDDNHHDESSSNNTKWKIKSIDVEFNNIAYLLNIGGSVLFPGQPCPAK</sequence>
<reference evidence="4" key="2">
    <citation type="submission" date="2023-06" db="EMBL/GenBank/DDBJ databases">
        <authorList>
            <consortium name="Lawrence Berkeley National Laboratory"/>
            <person name="Mondo S.J."/>
            <person name="Hensen N."/>
            <person name="Bonometti L."/>
            <person name="Westerberg I."/>
            <person name="Brannstrom I.O."/>
            <person name="Guillou S."/>
            <person name="Cros-Aarteil S."/>
            <person name="Calhoun S."/>
            <person name="Haridas S."/>
            <person name="Kuo A."/>
            <person name="Pangilinan J."/>
            <person name="Riley R."/>
            <person name="Labutti K."/>
            <person name="Andreopoulos B."/>
            <person name="Lipzen A."/>
            <person name="Chen C."/>
            <person name="Yanf M."/>
            <person name="Daum C."/>
            <person name="Ng V."/>
            <person name="Clum A."/>
            <person name="Steindorff A."/>
            <person name="Ohm R."/>
            <person name="Martin F."/>
            <person name="Silar P."/>
            <person name="Natvig D."/>
            <person name="Lalanne C."/>
            <person name="Gautier V."/>
            <person name="Ament-Velasquez S.L."/>
            <person name="Kruys A."/>
            <person name="Hutchinson M.I."/>
            <person name="Powell A.J."/>
            <person name="Barry K."/>
            <person name="Miller A.N."/>
            <person name="Grigoriev I.V."/>
            <person name="Debuchy R."/>
            <person name="Gladieux P."/>
            <person name="Thoren M.H."/>
            <person name="Johannesson H."/>
        </authorList>
    </citation>
    <scope>NUCLEOTIDE SEQUENCE</scope>
    <source>
        <strain evidence="4">PSN324</strain>
    </source>
</reference>
<feature type="region of interest" description="Disordered" evidence="1">
    <location>
        <begin position="156"/>
        <end position="202"/>
    </location>
</feature>
<reference evidence="4" key="1">
    <citation type="journal article" date="2023" name="Mol. Phylogenet. Evol.">
        <title>Genome-scale phylogeny and comparative genomics of the fungal order Sordariales.</title>
        <authorList>
            <person name="Hensen N."/>
            <person name="Bonometti L."/>
            <person name="Westerberg I."/>
            <person name="Brannstrom I.O."/>
            <person name="Guillou S."/>
            <person name="Cros-Aarteil S."/>
            <person name="Calhoun S."/>
            <person name="Haridas S."/>
            <person name="Kuo A."/>
            <person name="Mondo S."/>
            <person name="Pangilinan J."/>
            <person name="Riley R."/>
            <person name="LaButti K."/>
            <person name="Andreopoulos B."/>
            <person name="Lipzen A."/>
            <person name="Chen C."/>
            <person name="Yan M."/>
            <person name="Daum C."/>
            <person name="Ng V."/>
            <person name="Clum A."/>
            <person name="Steindorff A."/>
            <person name="Ohm R.A."/>
            <person name="Martin F."/>
            <person name="Silar P."/>
            <person name="Natvig D.O."/>
            <person name="Lalanne C."/>
            <person name="Gautier V."/>
            <person name="Ament-Velasquez S.L."/>
            <person name="Kruys A."/>
            <person name="Hutchinson M.I."/>
            <person name="Powell A.J."/>
            <person name="Barry K."/>
            <person name="Miller A.N."/>
            <person name="Grigoriev I.V."/>
            <person name="Debuchy R."/>
            <person name="Gladieux P."/>
            <person name="Hiltunen Thoren M."/>
            <person name="Johannesson H."/>
        </authorList>
    </citation>
    <scope>NUCLEOTIDE SEQUENCE</scope>
    <source>
        <strain evidence="4">PSN324</strain>
    </source>
</reference>
<protein>
    <recommendedName>
        <fullName evidence="3">NTF2-like domain-containing protein</fullName>
    </recommendedName>
</protein>
<feature type="compositionally biased region" description="Basic and acidic residues" evidence="1">
    <location>
        <begin position="167"/>
        <end position="196"/>
    </location>
</feature>
<comment type="caution">
    <text evidence="4">The sequence shown here is derived from an EMBL/GenBank/DDBJ whole genome shotgun (WGS) entry which is preliminary data.</text>
</comment>
<dbReference type="InterPro" id="IPR058645">
    <property type="entry name" value="NTF2-like_dom_7"/>
</dbReference>
<feature type="chain" id="PRO_5043451718" description="NTF2-like domain-containing protein" evidence="2">
    <location>
        <begin position="20"/>
        <end position="235"/>
    </location>
</feature>
<feature type="signal peptide" evidence="2">
    <location>
        <begin position="1"/>
        <end position="19"/>
    </location>
</feature>
<dbReference type="AlphaFoldDB" id="A0AAV9HIR4"/>
<evidence type="ECO:0000256" key="1">
    <source>
        <dbReference type="SAM" id="MobiDB-lite"/>
    </source>
</evidence>
<accession>A0AAV9HIR4</accession>
<evidence type="ECO:0000259" key="3">
    <source>
        <dbReference type="Pfam" id="PF26534"/>
    </source>
</evidence>
<organism evidence="4 5">
    <name type="scientific">Cladorrhinum samala</name>
    <dbReference type="NCBI Taxonomy" id="585594"/>
    <lineage>
        <taxon>Eukaryota</taxon>
        <taxon>Fungi</taxon>
        <taxon>Dikarya</taxon>
        <taxon>Ascomycota</taxon>
        <taxon>Pezizomycotina</taxon>
        <taxon>Sordariomycetes</taxon>
        <taxon>Sordariomycetidae</taxon>
        <taxon>Sordariales</taxon>
        <taxon>Podosporaceae</taxon>
        <taxon>Cladorrhinum</taxon>
    </lineage>
</organism>
<name>A0AAV9HIR4_9PEZI</name>
<evidence type="ECO:0000313" key="5">
    <source>
        <dbReference type="Proteomes" id="UP001321749"/>
    </source>
</evidence>